<organism evidence="3 4">
    <name type="scientific">Apium graveolens</name>
    <name type="common">Celery</name>
    <dbReference type="NCBI Taxonomy" id="4045"/>
    <lineage>
        <taxon>Eukaryota</taxon>
        <taxon>Viridiplantae</taxon>
        <taxon>Streptophyta</taxon>
        <taxon>Embryophyta</taxon>
        <taxon>Tracheophyta</taxon>
        <taxon>Spermatophyta</taxon>
        <taxon>Magnoliopsida</taxon>
        <taxon>eudicotyledons</taxon>
        <taxon>Gunneridae</taxon>
        <taxon>Pentapetalae</taxon>
        <taxon>asterids</taxon>
        <taxon>campanulids</taxon>
        <taxon>Apiales</taxon>
        <taxon>Apiaceae</taxon>
        <taxon>Apioideae</taxon>
        <taxon>apioid superclade</taxon>
        <taxon>Apieae</taxon>
        <taxon>Apium</taxon>
    </lineage>
</organism>
<evidence type="ECO:0000313" key="4">
    <source>
        <dbReference type="Proteomes" id="UP000593563"/>
    </source>
</evidence>
<dbReference type="PANTHER" id="PTHR33538">
    <property type="entry name" value="PROTEIN GAMETE EXPRESSED 1"/>
    <property type="match status" value="1"/>
</dbReference>
<keyword evidence="2" id="KW-0472">Membrane</keyword>
<dbReference type="PANTHER" id="PTHR33538:SF2">
    <property type="entry name" value="PROTEIN GAMETE EXPRESSED 1"/>
    <property type="match status" value="1"/>
</dbReference>
<feature type="transmembrane region" description="Helical" evidence="2">
    <location>
        <begin position="436"/>
        <end position="454"/>
    </location>
</feature>
<dbReference type="Proteomes" id="UP000593563">
    <property type="component" value="Unassembled WGS sequence"/>
</dbReference>
<dbReference type="EMBL" id="WRXP01000554">
    <property type="protein sequence ID" value="KAF1002703.1"/>
    <property type="molecule type" value="Genomic_DNA"/>
</dbReference>
<keyword evidence="1" id="KW-0175">Coiled coil</keyword>
<evidence type="ECO:0000256" key="2">
    <source>
        <dbReference type="SAM" id="Phobius"/>
    </source>
</evidence>
<keyword evidence="2" id="KW-1133">Transmembrane helix</keyword>
<evidence type="ECO:0008006" key="5">
    <source>
        <dbReference type="Google" id="ProtNLM"/>
    </source>
</evidence>
<accession>A0A6L5BBJ2</accession>
<dbReference type="InterPro" id="IPR040346">
    <property type="entry name" value="GEX1/Brambleberry"/>
</dbReference>
<feature type="transmembrane region" description="Helical" evidence="2">
    <location>
        <begin position="466"/>
        <end position="485"/>
    </location>
</feature>
<reference evidence="3" key="1">
    <citation type="submission" date="2020-01" db="EMBL/GenBank/DDBJ databases">
        <title>The Celery Genome Sequence Reveals Sequential Paleo-tetraploidization, Resistance Gene Elimination, Karyotype Evolution, and Functional Innovation in Apiales.</title>
        <authorList>
            <person name="Song X."/>
        </authorList>
    </citation>
    <scope>NUCLEOTIDE SEQUENCE</scope>
    <source>
        <tissue evidence="3">Leaf</tissue>
    </source>
</reference>
<protein>
    <recommendedName>
        <fullName evidence="5">Protein GAMETE EXPRESSED 1</fullName>
    </recommendedName>
</protein>
<proteinExistence type="predicted"/>
<gene>
    <name evidence="3" type="ORF">AG4045_008309</name>
</gene>
<evidence type="ECO:0000313" key="3">
    <source>
        <dbReference type="EMBL" id="KAF1002703.1"/>
    </source>
</evidence>
<evidence type="ECO:0000256" key="1">
    <source>
        <dbReference type="SAM" id="Coils"/>
    </source>
</evidence>
<keyword evidence="4" id="KW-1185">Reference proteome</keyword>
<sequence length="601" mass="69227">MITRKRTEMEMIYFKLVLAFVMILHINQSVAGWWFSSKEAHGNDQYQETEAISKDVVAEFSMEPLNNQKGKNLVENARRKLVSSDSCWQNAYKNLFAGCSEILAGEEMRARLAWHLSDCYQRDSGRLDFPHCDVKSSMKSCRKKLDENAHKVYLEFYLETNSICHQLQADAFKRQMERLVNELKDTAETTETKIKNIEERADELIESSGQIKESLSMVDLRTNQVAQTLKNVGDNVNHVLTNSEAVYELSAGIATSQQELRVGQGKMLETLEEGMIMLHDSHNKLDQDISHLGNRTVEIQSHIIKVGDSMSSKMSILQTTAEDIGNVTEVTLDRQNELLAGQSEAVEGLRSLNDFMSQALQESKVIMQQLAEFGHRQQEELLNRQKQLELAHDRLVENSGNILAAQEAFESKQATMFLAIDKLFALHNAILLESRLIKAFIVYSIAIFIIYMFTSTKQTYTMRPRLYMGLCATFLIEFLVLKYWTDGIDNRAWLTNLIRLVFAVLASFQLLYAIYTYRDYETLNHQMLLTLVEKLNFMQKHKELTQDMDSDDEWSAWVDKDLPEDVDKLEDPDFMVPEEVGENSIVSSTTTRRYNLRNRHH</sequence>
<comment type="caution">
    <text evidence="3">The sequence shown here is derived from an EMBL/GenBank/DDBJ whole genome shotgun (WGS) entry which is preliminary data.</text>
</comment>
<keyword evidence="2" id="KW-0812">Transmembrane</keyword>
<feature type="transmembrane region" description="Helical" evidence="2">
    <location>
        <begin position="12"/>
        <end position="35"/>
    </location>
</feature>
<feature type="coiled-coil region" evidence="1">
    <location>
        <begin position="169"/>
        <end position="207"/>
    </location>
</feature>
<feature type="transmembrane region" description="Helical" evidence="2">
    <location>
        <begin position="497"/>
        <end position="517"/>
    </location>
</feature>
<name>A0A6L5BBJ2_APIGR</name>
<dbReference type="AlphaFoldDB" id="A0A6L5BBJ2"/>